<accession>D7CX72</accession>
<feature type="chain" id="PRO_5003094537" description="DUF1850 domain-containing protein" evidence="1">
    <location>
        <begin position="22"/>
        <end position="162"/>
    </location>
</feature>
<dbReference type="HOGENOM" id="CLU_125424_0_0_0"/>
<evidence type="ECO:0000313" key="3">
    <source>
        <dbReference type="Proteomes" id="UP000000379"/>
    </source>
</evidence>
<organism evidence="2 3">
    <name type="scientific">Truepera radiovictrix (strain DSM 17093 / CIP 108686 / LMG 22925 / RQ-24)</name>
    <dbReference type="NCBI Taxonomy" id="649638"/>
    <lineage>
        <taxon>Bacteria</taxon>
        <taxon>Thermotogati</taxon>
        <taxon>Deinococcota</taxon>
        <taxon>Deinococci</taxon>
        <taxon>Trueperales</taxon>
        <taxon>Trueperaceae</taxon>
        <taxon>Truepera</taxon>
    </lineage>
</organism>
<feature type="signal peptide" evidence="1">
    <location>
        <begin position="1"/>
        <end position="21"/>
    </location>
</feature>
<proteinExistence type="predicted"/>
<protein>
    <recommendedName>
        <fullName evidence="4">DUF1850 domain-containing protein</fullName>
    </recommendedName>
</protein>
<name>D7CX72_TRURR</name>
<keyword evidence="1" id="KW-0732">Signal</keyword>
<sequence length="162" mass="17776">MRRRHRWLVGALLLGVAAAHAQQLVVMRDDGAVLLRLELSAVPTWEVRWYHSVAGFEVRDRYRLKGGQMLLQDSYAPDFAAGLGHIPGRGRLESDPNGGYWLREIDEPVPNNRYALRVGSARVDHRLVHAGRSISLSALAAGERVTLAVVPAAQSPAADVTP</sequence>
<dbReference type="EMBL" id="CP002049">
    <property type="protein sequence ID" value="ADI13196.1"/>
    <property type="molecule type" value="Genomic_DNA"/>
</dbReference>
<dbReference type="InterPro" id="IPR015001">
    <property type="entry name" value="DUF1850"/>
</dbReference>
<dbReference type="eggNOG" id="COG4729">
    <property type="taxonomic scope" value="Bacteria"/>
</dbReference>
<evidence type="ECO:0008006" key="4">
    <source>
        <dbReference type="Google" id="ProtNLM"/>
    </source>
</evidence>
<reference evidence="2 3" key="2">
    <citation type="journal article" date="2011" name="Stand. Genomic Sci.">
        <title>Complete genome sequence of Truepera radiovictrix type strain (RQ-24).</title>
        <authorList>
            <person name="Ivanova N."/>
            <person name="Rohde C."/>
            <person name="Munk C."/>
            <person name="Nolan M."/>
            <person name="Lucas S."/>
            <person name="Del Rio T.G."/>
            <person name="Tice H."/>
            <person name="Deshpande S."/>
            <person name="Cheng J.F."/>
            <person name="Tapia R."/>
            <person name="Han C."/>
            <person name="Goodwin L."/>
            <person name="Pitluck S."/>
            <person name="Liolios K."/>
            <person name="Mavromatis K."/>
            <person name="Mikhailova N."/>
            <person name="Pati A."/>
            <person name="Chen A."/>
            <person name="Palaniappan K."/>
            <person name="Land M."/>
            <person name="Hauser L."/>
            <person name="Chang Y.J."/>
            <person name="Jeffries C.D."/>
            <person name="Brambilla E."/>
            <person name="Rohde M."/>
            <person name="Goker M."/>
            <person name="Tindall B.J."/>
            <person name="Woyke T."/>
            <person name="Bristow J."/>
            <person name="Eisen J.A."/>
            <person name="Markowitz V."/>
            <person name="Hugenholtz P."/>
            <person name="Kyrpides N.C."/>
            <person name="Klenk H.P."/>
            <person name="Lapidus A."/>
        </authorList>
    </citation>
    <scope>NUCLEOTIDE SEQUENCE [LARGE SCALE GENOMIC DNA]</scope>
    <source>
        <strain evidence="3">DSM 17093 / CIP 108686 / LMG 22925 / RQ-24</strain>
    </source>
</reference>
<gene>
    <name evidence="2" type="ordered locus">Trad_0053</name>
</gene>
<dbReference type="Pfam" id="PF08905">
    <property type="entry name" value="DUF1850"/>
    <property type="match status" value="1"/>
</dbReference>
<dbReference type="KEGG" id="tra:Trad_0053"/>
<keyword evidence="3" id="KW-1185">Reference proteome</keyword>
<evidence type="ECO:0000256" key="1">
    <source>
        <dbReference type="SAM" id="SignalP"/>
    </source>
</evidence>
<dbReference type="RefSeq" id="WP_013176576.1">
    <property type="nucleotide sequence ID" value="NC_014221.1"/>
</dbReference>
<reference evidence="3" key="1">
    <citation type="submission" date="2010-05" db="EMBL/GenBank/DDBJ databases">
        <title>The complete genome of Truepera radiovictris DSM 17093.</title>
        <authorList>
            <consortium name="US DOE Joint Genome Institute (JGI-PGF)"/>
            <person name="Lucas S."/>
            <person name="Copeland A."/>
            <person name="Lapidus A."/>
            <person name="Glavina del Rio T."/>
            <person name="Dalin E."/>
            <person name="Tice H."/>
            <person name="Bruce D."/>
            <person name="Goodwin L."/>
            <person name="Pitluck S."/>
            <person name="Kyrpides N."/>
            <person name="Mavromatis K."/>
            <person name="Ovchinnikova G."/>
            <person name="Munk A.C."/>
            <person name="Detter J.C."/>
            <person name="Han C."/>
            <person name="Tapia R."/>
            <person name="Land M."/>
            <person name="Hauser L."/>
            <person name="Markowitz V."/>
            <person name="Cheng J.-F."/>
            <person name="Hugenholtz P."/>
            <person name="Woyke T."/>
            <person name="Wu D."/>
            <person name="Tindall B."/>
            <person name="Pomrenke H.G."/>
            <person name="Brambilla E."/>
            <person name="Klenk H.-P."/>
            <person name="Eisen J.A."/>
        </authorList>
    </citation>
    <scope>NUCLEOTIDE SEQUENCE [LARGE SCALE GENOMIC DNA]</scope>
    <source>
        <strain evidence="3">DSM 17093 / CIP 108686 / LMG 22925 / RQ-24</strain>
    </source>
</reference>
<dbReference type="AlphaFoldDB" id="D7CX72"/>
<dbReference type="STRING" id="649638.Trad_0053"/>
<dbReference type="Proteomes" id="UP000000379">
    <property type="component" value="Chromosome"/>
</dbReference>
<evidence type="ECO:0000313" key="2">
    <source>
        <dbReference type="EMBL" id="ADI13196.1"/>
    </source>
</evidence>